<dbReference type="CDD" id="cd00174">
    <property type="entry name" value="SH3"/>
    <property type="match status" value="1"/>
</dbReference>
<evidence type="ECO:0000256" key="4">
    <source>
        <dbReference type="PROSITE-ProRule" id="PRU00192"/>
    </source>
</evidence>
<feature type="region of interest" description="Disordered" evidence="5">
    <location>
        <begin position="184"/>
        <end position="264"/>
    </location>
</feature>
<dbReference type="PROSITE" id="PS50002">
    <property type="entry name" value="SH3"/>
    <property type="match status" value="1"/>
</dbReference>
<evidence type="ECO:0000256" key="3">
    <source>
        <dbReference type="PROSITE-ProRule" id="PRU00168"/>
    </source>
</evidence>
<feature type="compositionally biased region" description="Polar residues" evidence="5">
    <location>
        <begin position="326"/>
        <end position="349"/>
    </location>
</feature>
<dbReference type="InterPro" id="IPR000651">
    <property type="entry name" value="Ras-like_Gua-exchang_fac_N"/>
</dbReference>
<sequence length="770" mass="85980">MAAISRAPSLRRGGPLPRLWIDPSLTSYRQSQHSPVSTTSPSSHVSDATTLSDSPFSAETFRVLCLYDYDAADSDQLSFRKNELLDIIKREDTGWWAAMRLSDNRVGWIPQTFVEPISEVTAHRLRHSDDGARIREAPREASTRTIVTTPEGGATGYNWLPLLDEEQAPVIRLFAGSDAKDASIFSPLVPPPEGVDGHPHDPEFDTQGAGSDSEEPPSPPPKDRSILTQSKLQTQRHSSPITSTSEVHALEHSRSYSDPASPAISRHLRRRPVLIDDRSSLSRLTTLFETKNIEELDSLLRSPAIAESLDALSPVSARGYAFVRSPTQGAVQRHTSPLRSSSSEQGDNTDLQRDADGNIMAGSLHALLEQLTSDDTGFAHQQHFQRVFFSTYKTFVTADEVFIFLFSRFHMGQPDFESNWELDKWREEKLEPTQRRILAIFKLWAEEYGMSRDDPHIARRLNEFLTSLIPDSPFVATAQSLMEILRRSAYPVSPCTASAKRKKRKGSKTDFARMDPMAIARHLCLYQHRLYGKLRPQDCLNWKSSTSHCCTSLAAFCATRDKLAGWVKASILSTEVFSKRADMLAFWIKTAEACKALHNFSSMGAIAAGLSDSAIVRQQLLWAHVPRGMHPDALMLLNDPINNQSAYRLLQQSVDGPCIPAPELYLSEIVQIREQLPDFVVLPAASPAGHTSRQDASNTLINFAKRMKMYAAAESMLRYQTHSYSFAEDPLIADLIEANLTVGTEAAPPKRRQDSLDANVTNIRQKLNTW</sequence>
<dbReference type="InterPro" id="IPR023578">
    <property type="entry name" value="Ras_GEF_dom_sf"/>
</dbReference>
<dbReference type="Gene3D" id="2.30.30.40">
    <property type="entry name" value="SH3 Domains"/>
    <property type="match status" value="1"/>
</dbReference>
<evidence type="ECO:0000259" key="7">
    <source>
        <dbReference type="PROSITE" id="PS50009"/>
    </source>
</evidence>
<dbReference type="InterPro" id="IPR001895">
    <property type="entry name" value="RASGEF_cat_dom"/>
</dbReference>
<evidence type="ECO:0000256" key="2">
    <source>
        <dbReference type="ARBA" id="ARBA00022658"/>
    </source>
</evidence>
<dbReference type="PROSITE" id="PS50009">
    <property type="entry name" value="RASGEF_CAT"/>
    <property type="match status" value="1"/>
</dbReference>
<dbReference type="STRING" id="742152.A0A2H3IXD7"/>
<dbReference type="CDD" id="cd06224">
    <property type="entry name" value="REM"/>
    <property type="match status" value="1"/>
</dbReference>
<proteinExistence type="predicted"/>
<dbReference type="Pfam" id="PF00617">
    <property type="entry name" value="RasGEF"/>
    <property type="match status" value="1"/>
</dbReference>
<dbReference type="SUPFAM" id="SSF48366">
    <property type="entry name" value="Ras GEF"/>
    <property type="match status" value="1"/>
</dbReference>
<dbReference type="SMART" id="SM00147">
    <property type="entry name" value="RasGEF"/>
    <property type="match status" value="1"/>
</dbReference>
<dbReference type="InterPro" id="IPR001452">
    <property type="entry name" value="SH3_domain"/>
</dbReference>
<dbReference type="PRINTS" id="PR00452">
    <property type="entry name" value="SH3DOMAIN"/>
</dbReference>
<dbReference type="SMART" id="SM00326">
    <property type="entry name" value="SH3"/>
    <property type="match status" value="1"/>
</dbReference>
<dbReference type="SMART" id="SM00229">
    <property type="entry name" value="RasGEFN"/>
    <property type="match status" value="1"/>
</dbReference>
<evidence type="ECO:0000313" key="9">
    <source>
        <dbReference type="EMBL" id="PCH34105.1"/>
    </source>
</evidence>
<keyword evidence="1 4" id="KW-0728">SH3 domain</keyword>
<evidence type="ECO:0000259" key="6">
    <source>
        <dbReference type="PROSITE" id="PS50002"/>
    </source>
</evidence>
<dbReference type="AlphaFoldDB" id="A0A2H3IXD7"/>
<gene>
    <name evidence="9" type="ORF">WOLCODRAFT_160602</name>
</gene>
<feature type="domain" description="SH3" evidence="6">
    <location>
        <begin position="58"/>
        <end position="119"/>
    </location>
</feature>
<accession>A0A2H3IXD7</accession>
<dbReference type="PANTHER" id="PTHR23113:SF99">
    <property type="entry name" value="RASGEF DOMAIN-CONTAINING PROTEIN"/>
    <property type="match status" value="1"/>
</dbReference>
<dbReference type="SUPFAM" id="SSF50044">
    <property type="entry name" value="SH3-domain"/>
    <property type="match status" value="1"/>
</dbReference>
<dbReference type="PROSITE" id="PS50212">
    <property type="entry name" value="RASGEF_NTER"/>
    <property type="match status" value="1"/>
</dbReference>
<feature type="compositionally biased region" description="Polar residues" evidence="5">
    <location>
        <begin position="226"/>
        <end position="246"/>
    </location>
</feature>
<evidence type="ECO:0000256" key="5">
    <source>
        <dbReference type="SAM" id="MobiDB-lite"/>
    </source>
</evidence>
<dbReference type="EMBL" id="KB467831">
    <property type="protein sequence ID" value="PCH34105.1"/>
    <property type="molecule type" value="Genomic_DNA"/>
</dbReference>
<feature type="compositionally biased region" description="Low complexity" evidence="5">
    <location>
        <begin position="30"/>
        <end position="46"/>
    </location>
</feature>
<dbReference type="Gene3D" id="1.20.870.10">
    <property type="entry name" value="Son of sevenless (SoS) protein Chain: S domain 1"/>
    <property type="match status" value="1"/>
</dbReference>
<feature type="region of interest" description="Disordered" evidence="5">
    <location>
        <begin position="326"/>
        <end position="354"/>
    </location>
</feature>
<organism evidence="9 10">
    <name type="scientific">Wolfiporia cocos (strain MD-104)</name>
    <name type="common">Brown rot fungus</name>
    <dbReference type="NCBI Taxonomy" id="742152"/>
    <lineage>
        <taxon>Eukaryota</taxon>
        <taxon>Fungi</taxon>
        <taxon>Dikarya</taxon>
        <taxon>Basidiomycota</taxon>
        <taxon>Agaricomycotina</taxon>
        <taxon>Agaricomycetes</taxon>
        <taxon>Polyporales</taxon>
        <taxon>Phaeolaceae</taxon>
        <taxon>Wolfiporia</taxon>
    </lineage>
</organism>
<reference evidence="9 10" key="1">
    <citation type="journal article" date="2012" name="Science">
        <title>The Paleozoic origin of enzymatic lignin decomposition reconstructed from 31 fungal genomes.</title>
        <authorList>
            <person name="Floudas D."/>
            <person name="Binder M."/>
            <person name="Riley R."/>
            <person name="Barry K."/>
            <person name="Blanchette R.A."/>
            <person name="Henrissat B."/>
            <person name="Martinez A.T."/>
            <person name="Otillar R."/>
            <person name="Spatafora J.W."/>
            <person name="Yadav J.S."/>
            <person name="Aerts A."/>
            <person name="Benoit I."/>
            <person name="Boyd A."/>
            <person name="Carlson A."/>
            <person name="Copeland A."/>
            <person name="Coutinho P.M."/>
            <person name="de Vries R.P."/>
            <person name="Ferreira P."/>
            <person name="Findley K."/>
            <person name="Foster B."/>
            <person name="Gaskell J."/>
            <person name="Glotzer D."/>
            <person name="Gorecki P."/>
            <person name="Heitman J."/>
            <person name="Hesse C."/>
            <person name="Hori C."/>
            <person name="Igarashi K."/>
            <person name="Jurgens J.A."/>
            <person name="Kallen N."/>
            <person name="Kersten P."/>
            <person name="Kohler A."/>
            <person name="Kuees U."/>
            <person name="Kumar T.K.A."/>
            <person name="Kuo A."/>
            <person name="LaButti K."/>
            <person name="Larrondo L.F."/>
            <person name="Lindquist E."/>
            <person name="Ling A."/>
            <person name="Lombard V."/>
            <person name="Lucas S."/>
            <person name="Lundell T."/>
            <person name="Martin R."/>
            <person name="McLaughlin D.J."/>
            <person name="Morgenstern I."/>
            <person name="Morin E."/>
            <person name="Murat C."/>
            <person name="Nagy L.G."/>
            <person name="Nolan M."/>
            <person name="Ohm R.A."/>
            <person name="Patyshakuliyeva A."/>
            <person name="Rokas A."/>
            <person name="Ruiz-Duenas F.J."/>
            <person name="Sabat G."/>
            <person name="Salamov A."/>
            <person name="Samejima M."/>
            <person name="Schmutz J."/>
            <person name="Slot J.C."/>
            <person name="St John F."/>
            <person name="Stenlid J."/>
            <person name="Sun H."/>
            <person name="Sun S."/>
            <person name="Syed K."/>
            <person name="Tsang A."/>
            <person name="Wiebenga A."/>
            <person name="Young D."/>
            <person name="Pisabarro A."/>
            <person name="Eastwood D.C."/>
            <person name="Martin F."/>
            <person name="Cullen D."/>
            <person name="Grigoriev I.V."/>
            <person name="Hibbett D.S."/>
        </authorList>
    </citation>
    <scope>NUCLEOTIDE SEQUENCE [LARGE SCALE GENOMIC DNA]</scope>
    <source>
        <strain evidence="9 10">MD-104</strain>
    </source>
</reference>
<protein>
    <submittedName>
        <fullName evidence="9">Ras GEF</fullName>
    </submittedName>
</protein>
<dbReference type="Pfam" id="PF00618">
    <property type="entry name" value="RasGEF_N"/>
    <property type="match status" value="1"/>
</dbReference>
<dbReference type="Pfam" id="PF00018">
    <property type="entry name" value="SH3_1"/>
    <property type="match status" value="1"/>
</dbReference>
<dbReference type="InterPro" id="IPR036964">
    <property type="entry name" value="RASGEF_cat_dom_sf"/>
</dbReference>
<dbReference type="InterPro" id="IPR036028">
    <property type="entry name" value="SH3-like_dom_sf"/>
</dbReference>
<keyword evidence="10" id="KW-1185">Reference proteome</keyword>
<feature type="domain" description="Ras-GEF" evidence="7">
    <location>
        <begin position="515"/>
        <end position="753"/>
    </location>
</feature>
<dbReference type="GO" id="GO:0005085">
    <property type="term" value="F:guanyl-nucleotide exchange factor activity"/>
    <property type="evidence" value="ECO:0007669"/>
    <property type="project" value="UniProtKB-KW"/>
</dbReference>
<feature type="domain" description="N-terminal Ras-GEF" evidence="8">
    <location>
        <begin position="355"/>
        <end position="489"/>
    </location>
</feature>
<dbReference type="OMA" id="TGWWAAM"/>
<evidence type="ECO:0000313" key="10">
    <source>
        <dbReference type="Proteomes" id="UP000218811"/>
    </source>
</evidence>
<dbReference type="PANTHER" id="PTHR23113">
    <property type="entry name" value="GUANINE NUCLEOTIDE EXCHANGE FACTOR"/>
    <property type="match status" value="1"/>
</dbReference>
<dbReference type="InterPro" id="IPR008937">
    <property type="entry name" value="Ras-like_GEF"/>
</dbReference>
<evidence type="ECO:0000256" key="1">
    <source>
        <dbReference type="ARBA" id="ARBA00022443"/>
    </source>
</evidence>
<keyword evidence="2 3" id="KW-0344">Guanine-nucleotide releasing factor</keyword>
<dbReference type="GO" id="GO:0007264">
    <property type="term" value="P:small GTPase-mediated signal transduction"/>
    <property type="evidence" value="ECO:0007669"/>
    <property type="project" value="InterPro"/>
</dbReference>
<dbReference type="OrthoDB" id="10255964at2759"/>
<name>A0A2H3IXD7_WOLCO</name>
<dbReference type="Gene3D" id="1.10.840.10">
    <property type="entry name" value="Ras guanine-nucleotide exchange factors catalytic domain"/>
    <property type="match status" value="1"/>
</dbReference>
<evidence type="ECO:0000259" key="8">
    <source>
        <dbReference type="PROSITE" id="PS50212"/>
    </source>
</evidence>
<dbReference type="Proteomes" id="UP000218811">
    <property type="component" value="Unassembled WGS sequence"/>
</dbReference>
<feature type="region of interest" description="Disordered" evidence="5">
    <location>
        <begin position="30"/>
        <end position="52"/>
    </location>
</feature>